<name>A0AAN6MDA7_9PEZI</name>
<evidence type="ECO:0000259" key="7">
    <source>
        <dbReference type="Pfam" id="PF21314"/>
    </source>
</evidence>
<evidence type="ECO:0000256" key="5">
    <source>
        <dbReference type="SAM" id="Phobius"/>
    </source>
</evidence>
<evidence type="ECO:0000256" key="6">
    <source>
        <dbReference type="SAM" id="SignalP"/>
    </source>
</evidence>
<keyword evidence="3" id="KW-0067">ATP-binding</keyword>
<evidence type="ECO:0000256" key="3">
    <source>
        <dbReference type="ARBA" id="ARBA00022840"/>
    </source>
</evidence>
<keyword evidence="5" id="KW-0472">Membrane</keyword>
<keyword evidence="9" id="KW-1185">Reference proteome</keyword>
<organism evidence="8 9">
    <name type="scientific">Staphylotrichum tortipilum</name>
    <dbReference type="NCBI Taxonomy" id="2831512"/>
    <lineage>
        <taxon>Eukaryota</taxon>
        <taxon>Fungi</taxon>
        <taxon>Dikarya</taxon>
        <taxon>Ascomycota</taxon>
        <taxon>Pezizomycotina</taxon>
        <taxon>Sordariomycetes</taxon>
        <taxon>Sordariomycetidae</taxon>
        <taxon>Sordariales</taxon>
        <taxon>Chaetomiaceae</taxon>
        <taxon>Staphylotrichum</taxon>
    </lineage>
</organism>
<feature type="chain" id="PRO_5042954545" description="Epidermal growth factor receptor-like transmembrane-juxtamembrane segment domain-containing protein" evidence="6">
    <location>
        <begin position="24"/>
        <end position="409"/>
    </location>
</feature>
<protein>
    <recommendedName>
        <fullName evidence="7">Epidermal growth factor receptor-like transmembrane-juxtamembrane segment domain-containing protein</fullName>
    </recommendedName>
</protein>
<dbReference type="Pfam" id="PF21314">
    <property type="entry name" value="TM_ErbB1"/>
    <property type="match status" value="1"/>
</dbReference>
<keyword evidence="2" id="KW-0547">Nucleotide-binding</keyword>
<feature type="domain" description="Epidermal growth factor receptor-like transmembrane-juxtamembrane segment" evidence="7">
    <location>
        <begin position="223"/>
        <end position="250"/>
    </location>
</feature>
<feature type="region of interest" description="Disordered" evidence="4">
    <location>
        <begin position="350"/>
        <end position="409"/>
    </location>
</feature>
<keyword evidence="6" id="KW-0732">Signal</keyword>
<reference evidence="8" key="1">
    <citation type="journal article" date="2023" name="Mol. Phylogenet. Evol.">
        <title>Genome-scale phylogeny and comparative genomics of the fungal order Sordariales.</title>
        <authorList>
            <person name="Hensen N."/>
            <person name="Bonometti L."/>
            <person name="Westerberg I."/>
            <person name="Brannstrom I.O."/>
            <person name="Guillou S."/>
            <person name="Cros-Aarteil S."/>
            <person name="Calhoun S."/>
            <person name="Haridas S."/>
            <person name="Kuo A."/>
            <person name="Mondo S."/>
            <person name="Pangilinan J."/>
            <person name="Riley R."/>
            <person name="LaButti K."/>
            <person name="Andreopoulos B."/>
            <person name="Lipzen A."/>
            <person name="Chen C."/>
            <person name="Yan M."/>
            <person name="Daum C."/>
            <person name="Ng V."/>
            <person name="Clum A."/>
            <person name="Steindorff A."/>
            <person name="Ohm R.A."/>
            <person name="Martin F."/>
            <person name="Silar P."/>
            <person name="Natvig D.O."/>
            <person name="Lalanne C."/>
            <person name="Gautier V."/>
            <person name="Ament-Velasquez S.L."/>
            <person name="Kruys A."/>
            <person name="Hutchinson M.I."/>
            <person name="Powell A.J."/>
            <person name="Barry K."/>
            <person name="Miller A.N."/>
            <person name="Grigoriev I.V."/>
            <person name="Debuchy R."/>
            <person name="Gladieux P."/>
            <person name="Hiltunen Thoren M."/>
            <person name="Johannesson H."/>
        </authorList>
    </citation>
    <scope>NUCLEOTIDE SEQUENCE</scope>
    <source>
        <strain evidence="8">CBS 103.79</strain>
    </source>
</reference>
<evidence type="ECO:0000256" key="1">
    <source>
        <dbReference type="ARBA" id="ARBA00022553"/>
    </source>
</evidence>
<sequence>MTMTSMTLPRLVALAACLPAASAAMGREQPRLAGPLPTPAPVVRDLGTMELTPRIVTARPHARNLIQKRDTNTCGYLDGDESSSYVCKAPEAQCLSNSAAGAVGCCLTTDCNIYTACLPYASSRATATLDMDRTRYCSESDYPYCAVLRYADPTNSLSGFTIPTCDTVSTTYSFFFKALTASSETTREPSTTGRTTQTSSTAATSSTVAPPPPAGSSTPIGPIVGGVVGGIAGLALLGLGIFFLMRRNKQPSPPAPAAAAAAIPPAPYPPTQPPMGMAPGPPSTFDPAYSMSAKPPALYGGVPLTPGAVSPGGSPPPVYQPQMQAMGVVPGMGMGTPPPHGMGMATPPPQHMMATPPPQHGMGTPPPQQGGYYAPYPGQQQAPQGYPQQQPAAVELPTQRGDGQVHELS</sequence>
<dbReference type="Proteomes" id="UP001303889">
    <property type="component" value="Unassembled WGS sequence"/>
</dbReference>
<proteinExistence type="predicted"/>
<dbReference type="AlphaFoldDB" id="A0AAN6MDA7"/>
<evidence type="ECO:0000313" key="9">
    <source>
        <dbReference type="Proteomes" id="UP001303889"/>
    </source>
</evidence>
<feature type="compositionally biased region" description="Low complexity" evidence="4">
    <location>
        <begin position="185"/>
        <end position="208"/>
    </location>
</feature>
<feature type="signal peptide" evidence="6">
    <location>
        <begin position="1"/>
        <end position="23"/>
    </location>
</feature>
<evidence type="ECO:0000313" key="8">
    <source>
        <dbReference type="EMBL" id="KAK3898359.1"/>
    </source>
</evidence>
<reference evidence="8" key="2">
    <citation type="submission" date="2023-05" db="EMBL/GenBank/DDBJ databases">
        <authorList>
            <consortium name="Lawrence Berkeley National Laboratory"/>
            <person name="Steindorff A."/>
            <person name="Hensen N."/>
            <person name="Bonometti L."/>
            <person name="Westerberg I."/>
            <person name="Brannstrom I.O."/>
            <person name="Guillou S."/>
            <person name="Cros-Aarteil S."/>
            <person name="Calhoun S."/>
            <person name="Haridas S."/>
            <person name="Kuo A."/>
            <person name="Mondo S."/>
            <person name="Pangilinan J."/>
            <person name="Riley R."/>
            <person name="Labutti K."/>
            <person name="Andreopoulos B."/>
            <person name="Lipzen A."/>
            <person name="Chen C."/>
            <person name="Yanf M."/>
            <person name="Daum C."/>
            <person name="Ng V."/>
            <person name="Clum A."/>
            <person name="Ohm R."/>
            <person name="Martin F."/>
            <person name="Silar P."/>
            <person name="Natvig D."/>
            <person name="Lalanne C."/>
            <person name="Gautier V."/>
            <person name="Ament-Velasquez S.L."/>
            <person name="Kruys A."/>
            <person name="Hutchinson M.I."/>
            <person name="Powell A.J."/>
            <person name="Barry K."/>
            <person name="Miller A.N."/>
            <person name="Grigoriev I.V."/>
            <person name="Debuchy R."/>
            <person name="Gladieux P."/>
            <person name="Thoren M.H."/>
            <person name="Johannesson H."/>
        </authorList>
    </citation>
    <scope>NUCLEOTIDE SEQUENCE</scope>
    <source>
        <strain evidence="8">CBS 103.79</strain>
    </source>
</reference>
<keyword evidence="5" id="KW-0812">Transmembrane</keyword>
<feature type="compositionally biased region" description="Pro residues" evidence="4">
    <location>
        <begin position="350"/>
        <end position="368"/>
    </location>
</feature>
<dbReference type="EMBL" id="MU855950">
    <property type="protein sequence ID" value="KAK3898359.1"/>
    <property type="molecule type" value="Genomic_DNA"/>
</dbReference>
<keyword evidence="5" id="KW-1133">Transmembrane helix</keyword>
<keyword evidence="1" id="KW-0597">Phosphoprotein</keyword>
<feature type="region of interest" description="Disordered" evidence="4">
    <location>
        <begin position="185"/>
        <end position="217"/>
    </location>
</feature>
<dbReference type="InterPro" id="IPR049328">
    <property type="entry name" value="TM_ErbB1"/>
</dbReference>
<comment type="caution">
    <text evidence="8">The sequence shown here is derived from an EMBL/GenBank/DDBJ whole genome shotgun (WGS) entry which is preliminary data.</text>
</comment>
<feature type="compositionally biased region" description="Low complexity" evidence="4">
    <location>
        <begin position="369"/>
        <end position="393"/>
    </location>
</feature>
<dbReference type="GO" id="GO:0005524">
    <property type="term" value="F:ATP binding"/>
    <property type="evidence" value="ECO:0007669"/>
    <property type="project" value="UniProtKB-KW"/>
</dbReference>
<accession>A0AAN6MDA7</accession>
<evidence type="ECO:0000256" key="4">
    <source>
        <dbReference type="SAM" id="MobiDB-lite"/>
    </source>
</evidence>
<gene>
    <name evidence="8" type="ORF">C8A05DRAFT_38055</name>
</gene>
<feature type="transmembrane region" description="Helical" evidence="5">
    <location>
        <begin position="220"/>
        <end position="244"/>
    </location>
</feature>
<evidence type="ECO:0000256" key="2">
    <source>
        <dbReference type="ARBA" id="ARBA00022741"/>
    </source>
</evidence>